<keyword evidence="9" id="KW-0028">Amino-acid biosynthesis</keyword>
<dbReference type="InterPro" id="IPR015424">
    <property type="entry name" value="PyrdxlP-dep_Trfase"/>
</dbReference>
<dbReference type="InterPro" id="IPR015421">
    <property type="entry name" value="PyrdxlP-dep_Trfase_major"/>
</dbReference>
<name>A0ABV7G2M4_9PROT</name>
<evidence type="ECO:0000256" key="5">
    <source>
        <dbReference type="ARBA" id="ARBA00022576"/>
    </source>
</evidence>
<evidence type="ECO:0000256" key="6">
    <source>
        <dbReference type="ARBA" id="ARBA00022679"/>
    </source>
</evidence>
<dbReference type="InterPro" id="IPR005861">
    <property type="entry name" value="HisP_aminotrans"/>
</dbReference>
<evidence type="ECO:0000256" key="9">
    <source>
        <dbReference type="HAMAP-Rule" id="MF_01023"/>
    </source>
</evidence>
<comment type="subunit">
    <text evidence="4 9">Homodimer.</text>
</comment>
<dbReference type="InterPro" id="IPR004839">
    <property type="entry name" value="Aminotransferase_I/II_large"/>
</dbReference>
<dbReference type="NCBIfam" id="TIGR01141">
    <property type="entry name" value="hisC"/>
    <property type="match status" value="1"/>
</dbReference>
<evidence type="ECO:0000259" key="10">
    <source>
        <dbReference type="Pfam" id="PF00155"/>
    </source>
</evidence>
<dbReference type="PANTHER" id="PTHR43643">
    <property type="entry name" value="HISTIDINOL-PHOSPHATE AMINOTRANSFERASE 2"/>
    <property type="match status" value="1"/>
</dbReference>
<accession>A0ABV7G2M4</accession>
<evidence type="ECO:0000256" key="4">
    <source>
        <dbReference type="ARBA" id="ARBA00011738"/>
    </source>
</evidence>
<dbReference type="PANTHER" id="PTHR43643:SF3">
    <property type="entry name" value="HISTIDINOL-PHOSPHATE AMINOTRANSFERASE"/>
    <property type="match status" value="1"/>
</dbReference>
<evidence type="ECO:0000313" key="11">
    <source>
        <dbReference type="EMBL" id="MFC3126948.1"/>
    </source>
</evidence>
<reference evidence="12" key="1">
    <citation type="journal article" date="2019" name="Int. J. Syst. Evol. Microbiol.">
        <title>The Global Catalogue of Microorganisms (GCM) 10K type strain sequencing project: providing services to taxonomists for standard genome sequencing and annotation.</title>
        <authorList>
            <consortium name="The Broad Institute Genomics Platform"/>
            <consortium name="The Broad Institute Genome Sequencing Center for Infectious Disease"/>
            <person name="Wu L."/>
            <person name="Ma J."/>
        </authorList>
    </citation>
    <scope>NUCLEOTIDE SEQUENCE [LARGE SCALE GENOMIC DNA]</scope>
    <source>
        <strain evidence="12">KCTC 52094</strain>
    </source>
</reference>
<dbReference type="RefSeq" id="WP_379598599.1">
    <property type="nucleotide sequence ID" value="NZ_JBHRTN010000018.1"/>
</dbReference>
<dbReference type="InterPro" id="IPR050106">
    <property type="entry name" value="HistidinolP_aminotransfase"/>
</dbReference>
<feature type="modified residue" description="N6-(pyridoxal phosphate)lysine" evidence="9">
    <location>
        <position position="225"/>
    </location>
</feature>
<dbReference type="EMBL" id="JBHRTN010000018">
    <property type="protein sequence ID" value="MFC3126948.1"/>
    <property type="molecule type" value="Genomic_DNA"/>
</dbReference>
<dbReference type="EC" id="2.6.1.9" evidence="9"/>
<comment type="pathway">
    <text evidence="2 9">Amino-acid biosynthesis; L-histidine biosynthesis; L-histidine from 5-phospho-alpha-D-ribose 1-diphosphate: step 7/9.</text>
</comment>
<dbReference type="CDD" id="cd00609">
    <property type="entry name" value="AAT_like"/>
    <property type="match status" value="1"/>
</dbReference>
<keyword evidence="6 9" id="KW-0808">Transferase</keyword>
<keyword evidence="5 9" id="KW-0032">Aminotransferase</keyword>
<dbReference type="Pfam" id="PF00155">
    <property type="entry name" value="Aminotran_1_2"/>
    <property type="match status" value="1"/>
</dbReference>
<feature type="domain" description="Aminotransferase class I/classII large" evidence="10">
    <location>
        <begin position="28"/>
        <end position="360"/>
    </location>
</feature>
<evidence type="ECO:0000313" key="12">
    <source>
        <dbReference type="Proteomes" id="UP001595593"/>
    </source>
</evidence>
<dbReference type="Gene3D" id="3.90.1150.10">
    <property type="entry name" value="Aspartate Aminotransferase, domain 1"/>
    <property type="match status" value="1"/>
</dbReference>
<evidence type="ECO:0000256" key="8">
    <source>
        <dbReference type="ARBA" id="ARBA00047481"/>
    </source>
</evidence>
<sequence>MPVSPRPSIMTIDPYVGGESKIPGVNRIIKLSSNEGAFGPPPAAIEAITRAGREAHRYPDGAATALREAIGGRFGLDPARIVTGNGSDELISLLCLAYGGEGTEIIMSAYGFMMYDLSGRAGGARVLKVAEKPAPGGVGTVADIDGMIAAAGPRTRIVFLTNPNNPTGTLLPNSELARLRAGLRDDILLVLDSAYAEYVTEPDYDPGNGLVDAAGNTIMLRTFSKVFGLGGMRIGWGYAPAGIIDVMNRVRGPFNVAAASQAAALGALSEPGWVEKSVAHNTEWRGRLSAALSAAGAEVWPSHANFIFADFGSAEAARTIDARLKARGLIVRGMAGYGLPQALRFTVGNAEECQMVIDALGTPHG</sequence>
<dbReference type="Proteomes" id="UP001595593">
    <property type="component" value="Unassembled WGS sequence"/>
</dbReference>
<comment type="caution">
    <text evidence="11">The sequence shown here is derived from an EMBL/GenBank/DDBJ whole genome shotgun (WGS) entry which is preliminary data.</text>
</comment>
<comment type="similarity">
    <text evidence="3 9">Belongs to the class-II pyridoxal-phosphate-dependent aminotransferase family. Histidinol-phosphate aminotransferase subfamily.</text>
</comment>
<keyword evidence="9" id="KW-0368">Histidine biosynthesis</keyword>
<evidence type="ECO:0000256" key="3">
    <source>
        <dbReference type="ARBA" id="ARBA00007970"/>
    </source>
</evidence>
<dbReference type="Gene3D" id="3.40.640.10">
    <property type="entry name" value="Type I PLP-dependent aspartate aminotransferase-like (Major domain)"/>
    <property type="match status" value="1"/>
</dbReference>
<evidence type="ECO:0000256" key="7">
    <source>
        <dbReference type="ARBA" id="ARBA00022898"/>
    </source>
</evidence>
<comment type="cofactor">
    <cofactor evidence="1 9">
        <name>pyridoxal 5'-phosphate</name>
        <dbReference type="ChEBI" id="CHEBI:597326"/>
    </cofactor>
</comment>
<proteinExistence type="inferred from homology"/>
<organism evidence="11 12">
    <name type="scientific">Teichococcus globiformis</name>
    <dbReference type="NCBI Taxonomy" id="2307229"/>
    <lineage>
        <taxon>Bacteria</taxon>
        <taxon>Pseudomonadati</taxon>
        <taxon>Pseudomonadota</taxon>
        <taxon>Alphaproteobacteria</taxon>
        <taxon>Acetobacterales</taxon>
        <taxon>Roseomonadaceae</taxon>
        <taxon>Roseomonas</taxon>
    </lineage>
</organism>
<dbReference type="InterPro" id="IPR015422">
    <property type="entry name" value="PyrdxlP-dep_Trfase_small"/>
</dbReference>
<dbReference type="SUPFAM" id="SSF53383">
    <property type="entry name" value="PLP-dependent transferases"/>
    <property type="match status" value="1"/>
</dbReference>
<comment type="catalytic activity">
    <reaction evidence="8 9">
        <text>L-histidinol phosphate + 2-oxoglutarate = 3-(imidazol-4-yl)-2-oxopropyl phosphate + L-glutamate</text>
        <dbReference type="Rhea" id="RHEA:23744"/>
        <dbReference type="ChEBI" id="CHEBI:16810"/>
        <dbReference type="ChEBI" id="CHEBI:29985"/>
        <dbReference type="ChEBI" id="CHEBI:57766"/>
        <dbReference type="ChEBI" id="CHEBI:57980"/>
        <dbReference type="EC" id="2.6.1.9"/>
    </reaction>
</comment>
<protein>
    <recommendedName>
        <fullName evidence="9">Histidinol-phosphate aminotransferase</fullName>
        <ecNumber evidence="9">2.6.1.9</ecNumber>
    </recommendedName>
    <alternativeName>
        <fullName evidence="9">Imidazole acetol-phosphate transaminase</fullName>
    </alternativeName>
</protein>
<dbReference type="HAMAP" id="MF_01023">
    <property type="entry name" value="HisC_aminotrans_2"/>
    <property type="match status" value="1"/>
</dbReference>
<keyword evidence="12" id="KW-1185">Reference proteome</keyword>
<gene>
    <name evidence="9 11" type="primary">hisC</name>
    <name evidence="11" type="ORF">ACFOD4_17920</name>
</gene>
<dbReference type="GO" id="GO:0004400">
    <property type="term" value="F:histidinol-phosphate transaminase activity"/>
    <property type="evidence" value="ECO:0007669"/>
    <property type="project" value="UniProtKB-EC"/>
</dbReference>
<evidence type="ECO:0000256" key="2">
    <source>
        <dbReference type="ARBA" id="ARBA00005011"/>
    </source>
</evidence>
<keyword evidence="7 9" id="KW-0663">Pyridoxal phosphate</keyword>
<evidence type="ECO:0000256" key="1">
    <source>
        <dbReference type="ARBA" id="ARBA00001933"/>
    </source>
</evidence>